<proteinExistence type="predicted"/>
<evidence type="ECO:0000313" key="6">
    <source>
        <dbReference type="Proteomes" id="UP001183648"/>
    </source>
</evidence>
<evidence type="ECO:0000259" key="4">
    <source>
        <dbReference type="SMART" id="SM00418"/>
    </source>
</evidence>
<dbReference type="PANTHER" id="PTHR33154">
    <property type="entry name" value="TRANSCRIPTIONAL REGULATOR, ARSR FAMILY"/>
    <property type="match status" value="1"/>
</dbReference>
<dbReference type="Proteomes" id="UP001183648">
    <property type="component" value="Unassembled WGS sequence"/>
</dbReference>
<name>A0ABU2BQH7_9ACTN</name>
<evidence type="ECO:0000256" key="3">
    <source>
        <dbReference type="ARBA" id="ARBA00023163"/>
    </source>
</evidence>
<evidence type="ECO:0000256" key="2">
    <source>
        <dbReference type="ARBA" id="ARBA00023125"/>
    </source>
</evidence>
<dbReference type="SUPFAM" id="SSF46785">
    <property type="entry name" value="Winged helix' DNA-binding domain"/>
    <property type="match status" value="1"/>
</dbReference>
<organism evidence="5 6">
    <name type="scientific">Nocardioides marmoribigeumensis</name>
    <dbReference type="NCBI Taxonomy" id="433649"/>
    <lineage>
        <taxon>Bacteria</taxon>
        <taxon>Bacillati</taxon>
        <taxon>Actinomycetota</taxon>
        <taxon>Actinomycetes</taxon>
        <taxon>Propionibacteriales</taxon>
        <taxon>Nocardioidaceae</taxon>
        <taxon>Nocardioides</taxon>
    </lineage>
</organism>
<dbReference type="SMART" id="SM00418">
    <property type="entry name" value="HTH_ARSR"/>
    <property type="match status" value="1"/>
</dbReference>
<dbReference type="InterPro" id="IPR051081">
    <property type="entry name" value="HTH_MetalResp_TranReg"/>
</dbReference>
<dbReference type="EMBL" id="JAVDYG010000001">
    <property type="protein sequence ID" value="MDR7360895.1"/>
    <property type="molecule type" value="Genomic_DNA"/>
</dbReference>
<dbReference type="Pfam" id="PF12840">
    <property type="entry name" value="HTH_20"/>
    <property type="match status" value="1"/>
</dbReference>
<dbReference type="CDD" id="cd00090">
    <property type="entry name" value="HTH_ARSR"/>
    <property type="match status" value="1"/>
</dbReference>
<accession>A0ABU2BQH7</accession>
<comment type="caution">
    <text evidence="5">The sequence shown here is derived from an EMBL/GenBank/DDBJ whole genome shotgun (WGS) entry which is preliminary data.</text>
</comment>
<keyword evidence="1" id="KW-0805">Transcription regulation</keyword>
<dbReference type="InterPro" id="IPR001845">
    <property type="entry name" value="HTH_ArsR_DNA-bd_dom"/>
</dbReference>
<sequence length="198" mass="22368">MTERPTIRVQDPEALAALAHPLRGRLLSLLRADGPATASGLAERVGESSGVTSYHLRKLAEVGFVEEETDRGTKRERWWRAAHTATSWSPSDFLGDPEAHKASVSVRREWYRWQQRLLDQWMAEERDWEPEWVDVAASSDDMVVLTPAEAEALGTELWDTVQRFRERSVAAGRQAGVDGAERVVVLFHTVPIRGEWPL</sequence>
<dbReference type="Gene3D" id="1.10.10.10">
    <property type="entry name" value="Winged helix-like DNA-binding domain superfamily/Winged helix DNA-binding domain"/>
    <property type="match status" value="1"/>
</dbReference>
<dbReference type="PANTHER" id="PTHR33154:SF15">
    <property type="entry name" value="REGULATORY PROTEIN ARSR"/>
    <property type="match status" value="1"/>
</dbReference>
<feature type="domain" description="HTH arsR-type" evidence="4">
    <location>
        <begin position="13"/>
        <end position="116"/>
    </location>
</feature>
<keyword evidence="3" id="KW-0804">Transcription</keyword>
<dbReference type="InterPro" id="IPR036388">
    <property type="entry name" value="WH-like_DNA-bd_sf"/>
</dbReference>
<dbReference type="RefSeq" id="WP_310298060.1">
    <property type="nucleotide sequence ID" value="NZ_BAAAPS010000002.1"/>
</dbReference>
<keyword evidence="6" id="KW-1185">Reference proteome</keyword>
<reference evidence="5 6" key="1">
    <citation type="submission" date="2023-07" db="EMBL/GenBank/DDBJ databases">
        <title>Sequencing the genomes of 1000 actinobacteria strains.</title>
        <authorList>
            <person name="Klenk H.-P."/>
        </authorList>
    </citation>
    <scope>NUCLEOTIDE SEQUENCE [LARGE SCALE GENOMIC DNA]</scope>
    <source>
        <strain evidence="5 6">DSM 19426</strain>
    </source>
</reference>
<gene>
    <name evidence="5" type="ORF">J2S63_000448</name>
</gene>
<dbReference type="InterPro" id="IPR036390">
    <property type="entry name" value="WH_DNA-bd_sf"/>
</dbReference>
<protein>
    <submittedName>
        <fullName evidence="5">DNA-binding transcriptional ArsR family regulator</fullName>
    </submittedName>
</protein>
<evidence type="ECO:0000256" key="1">
    <source>
        <dbReference type="ARBA" id="ARBA00023015"/>
    </source>
</evidence>
<keyword evidence="2 5" id="KW-0238">DNA-binding</keyword>
<dbReference type="GO" id="GO:0003677">
    <property type="term" value="F:DNA binding"/>
    <property type="evidence" value="ECO:0007669"/>
    <property type="project" value="UniProtKB-KW"/>
</dbReference>
<dbReference type="InterPro" id="IPR011991">
    <property type="entry name" value="ArsR-like_HTH"/>
</dbReference>
<evidence type="ECO:0000313" key="5">
    <source>
        <dbReference type="EMBL" id="MDR7360895.1"/>
    </source>
</evidence>